<proteinExistence type="predicted"/>
<dbReference type="KEGG" id="slom:PXH66_01560"/>
<organism evidence="2 3">
    <name type="scientific">Synoicihabitans lomoniglobus</name>
    <dbReference type="NCBI Taxonomy" id="2909285"/>
    <lineage>
        <taxon>Bacteria</taxon>
        <taxon>Pseudomonadati</taxon>
        <taxon>Verrucomicrobiota</taxon>
        <taxon>Opitutia</taxon>
        <taxon>Opitutales</taxon>
        <taxon>Opitutaceae</taxon>
        <taxon>Synoicihabitans</taxon>
    </lineage>
</organism>
<dbReference type="InterPro" id="IPR029475">
    <property type="entry name" value="DUF6807"/>
</dbReference>
<dbReference type="EMBL" id="CP119075">
    <property type="protein sequence ID" value="WED65535.1"/>
    <property type="molecule type" value="Genomic_DNA"/>
</dbReference>
<dbReference type="AlphaFoldDB" id="A0AAE9ZUU6"/>
<dbReference type="Pfam" id="PF14100">
    <property type="entry name" value="DUF6807"/>
    <property type="match status" value="1"/>
</dbReference>
<protein>
    <submittedName>
        <fullName evidence="2">PmoA family protein</fullName>
    </submittedName>
</protein>
<dbReference type="RefSeq" id="WP_330928741.1">
    <property type="nucleotide sequence ID" value="NZ_CP119075.1"/>
</dbReference>
<name>A0AAE9ZUU6_9BACT</name>
<keyword evidence="3" id="KW-1185">Reference proteome</keyword>
<accession>A0AAE9ZUU6</accession>
<evidence type="ECO:0000313" key="2">
    <source>
        <dbReference type="EMBL" id="WED65535.1"/>
    </source>
</evidence>
<gene>
    <name evidence="2" type="ORF">PXH66_01560</name>
</gene>
<sequence>MKTSTLLKPWSSLFLATFCLVASPQAEPFTVKEDADTLTIRRGTQEVLVYRKTALPLPKGVNPVFARTGYIHPLKTPAGGVVTSVYAPDHYHHLGLWHAWVKTHHGARELDFWNIGGKTAGMRYDQTMAQSEGADSAGFTVAQSQYACDPATGEPAETILDEQLTVTVQDAGDAYLVDYDFTQTNVTTAPLELAAYRYGGGIAYRGPLHWNKDNSRILTSAGHRRADGHATRARWVEMSGDLDTGRGGVVILCHERNQDAPQHVRLWDDGKVFFNYVPAQEHAFSVAPGETVRARYRVVAFDGELPVERIDALWKAYVQDSATLH</sequence>
<keyword evidence="1" id="KW-0732">Signal</keyword>
<evidence type="ECO:0000313" key="3">
    <source>
        <dbReference type="Proteomes" id="UP001218638"/>
    </source>
</evidence>
<reference evidence="2" key="1">
    <citation type="submission" date="2023-03" db="EMBL/GenBank/DDBJ databases">
        <title>Lomoglobus Profundus gen. nov., sp. nov., a novel member of the phylum Verrucomicrobia, isolated from deep-marine sediment of South China Sea.</title>
        <authorList>
            <person name="Ahmad T."/>
            <person name="Ishaq S.E."/>
            <person name="Wang F."/>
        </authorList>
    </citation>
    <scope>NUCLEOTIDE SEQUENCE</scope>
    <source>
        <strain evidence="2">LMO-M01</strain>
    </source>
</reference>
<feature type="chain" id="PRO_5042090387" evidence="1">
    <location>
        <begin position="27"/>
        <end position="325"/>
    </location>
</feature>
<dbReference type="Proteomes" id="UP001218638">
    <property type="component" value="Chromosome"/>
</dbReference>
<feature type="signal peptide" evidence="1">
    <location>
        <begin position="1"/>
        <end position="26"/>
    </location>
</feature>
<evidence type="ECO:0000256" key="1">
    <source>
        <dbReference type="SAM" id="SignalP"/>
    </source>
</evidence>